<gene>
    <name evidence="2" type="ORF">PECUL_23A036992</name>
</gene>
<dbReference type="GO" id="GO:0003723">
    <property type="term" value="F:RNA binding"/>
    <property type="evidence" value="ECO:0007669"/>
    <property type="project" value="InterPro"/>
</dbReference>
<sequence>MVPANTSHLDHPKKIQQAANPRGNIKSPDMADSRDRGKSSTSRLQPKRIHSEMEIDCTWKPAALGLPDTYFLPHRNSRADIGRQLHKDNVDAQKKEEEKDDDEEEYFDKELVQLINQRREQNRPDDNCCTSKEQEKDRYQRRREDHLLFKEGGPQDWHCGAGSGKVKDNSRQGNYQHPALNVNHRHLPDSRGRPDWHLNSPSNRHQTHGGGSRHSNPGGPTSWH</sequence>
<feature type="compositionally biased region" description="Basic and acidic residues" evidence="1">
    <location>
        <begin position="82"/>
        <end position="97"/>
    </location>
</feature>
<dbReference type="PANTHER" id="PTHR14435:SF2">
    <property type="entry name" value="ZINC FINGER PROTEIN 106"/>
    <property type="match status" value="1"/>
</dbReference>
<feature type="region of interest" description="Disordered" evidence="1">
    <location>
        <begin position="82"/>
        <end position="224"/>
    </location>
</feature>
<dbReference type="Proteomes" id="UP001295444">
    <property type="component" value="Chromosome 14"/>
</dbReference>
<organism evidence="2 3">
    <name type="scientific">Pelobates cultripes</name>
    <name type="common">Western spadefoot toad</name>
    <dbReference type="NCBI Taxonomy" id="61616"/>
    <lineage>
        <taxon>Eukaryota</taxon>
        <taxon>Metazoa</taxon>
        <taxon>Chordata</taxon>
        <taxon>Craniata</taxon>
        <taxon>Vertebrata</taxon>
        <taxon>Euteleostomi</taxon>
        <taxon>Amphibia</taxon>
        <taxon>Batrachia</taxon>
        <taxon>Anura</taxon>
        <taxon>Pelobatoidea</taxon>
        <taxon>Pelobatidae</taxon>
        <taxon>Pelobates</taxon>
    </lineage>
</organism>
<evidence type="ECO:0000313" key="3">
    <source>
        <dbReference type="Proteomes" id="UP001295444"/>
    </source>
</evidence>
<dbReference type="InterPro" id="IPR042622">
    <property type="entry name" value="Znf106"/>
</dbReference>
<dbReference type="EMBL" id="OW240925">
    <property type="protein sequence ID" value="CAH2329520.1"/>
    <property type="molecule type" value="Genomic_DNA"/>
</dbReference>
<evidence type="ECO:0000313" key="2">
    <source>
        <dbReference type="EMBL" id="CAH2329520.1"/>
    </source>
</evidence>
<feature type="compositionally biased region" description="Basic and acidic residues" evidence="1">
    <location>
        <begin position="117"/>
        <end position="149"/>
    </location>
</feature>
<feature type="compositionally biased region" description="Basic and acidic residues" evidence="1">
    <location>
        <begin position="29"/>
        <end position="38"/>
    </location>
</feature>
<feature type="compositionally biased region" description="Acidic residues" evidence="1">
    <location>
        <begin position="98"/>
        <end position="107"/>
    </location>
</feature>
<evidence type="ECO:0000256" key="1">
    <source>
        <dbReference type="SAM" id="MobiDB-lite"/>
    </source>
</evidence>
<protein>
    <submittedName>
        <fullName evidence="2">Uncharacterized protein</fullName>
    </submittedName>
</protein>
<name>A0AAD1WYN1_PELCU</name>
<dbReference type="AlphaFoldDB" id="A0AAD1WYN1"/>
<feature type="compositionally biased region" description="Basic and acidic residues" evidence="1">
    <location>
        <begin position="186"/>
        <end position="196"/>
    </location>
</feature>
<dbReference type="GO" id="GO:0017124">
    <property type="term" value="F:SH3 domain binding"/>
    <property type="evidence" value="ECO:0007669"/>
    <property type="project" value="TreeGrafter"/>
</dbReference>
<dbReference type="GO" id="GO:0016020">
    <property type="term" value="C:membrane"/>
    <property type="evidence" value="ECO:0007669"/>
    <property type="project" value="TreeGrafter"/>
</dbReference>
<dbReference type="PANTHER" id="PTHR14435">
    <property type="entry name" value="ZINC FINGER PROTEIN 106"/>
    <property type="match status" value="1"/>
</dbReference>
<dbReference type="GO" id="GO:0008286">
    <property type="term" value="P:insulin receptor signaling pathway"/>
    <property type="evidence" value="ECO:0007669"/>
    <property type="project" value="TreeGrafter"/>
</dbReference>
<dbReference type="GO" id="GO:0005829">
    <property type="term" value="C:cytosol"/>
    <property type="evidence" value="ECO:0007669"/>
    <property type="project" value="TreeGrafter"/>
</dbReference>
<feature type="compositionally biased region" description="Polar residues" evidence="1">
    <location>
        <begin position="213"/>
        <end position="224"/>
    </location>
</feature>
<proteinExistence type="predicted"/>
<keyword evidence="3" id="KW-1185">Reference proteome</keyword>
<accession>A0AAD1WYN1</accession>
<reference evidence="2" key="1">
    <citation type="submission" date="2022-03" db="EMBL/GenBank/DDBJ databases">
        <authorList>
            <person name="Alioto T."/>
            <person name="Alioto T."/>
            <person name="Gomez Garrido J."/>
        </authorList>
    </citation>
    <scope>NUCLEOTIDE SEQUENCE</scope>
</reference>
<feature type="region of interest" description="Disordered" evidence="1">
    <location>
        <begin position="1"/>
        <end position="52"/>
    </location>
</feature>